<feature type="chain" id="PRO_5043339383" evidence="1">
    <location>
        <begin position="21"/>
        <end position="262"/>
    </location>
</feature>
<proteinExistence type="predicted"/>
<keyword evidence="1" id="KW-0732">Signal</keyword>
<dbReference type="EMBL" id="JAMWBK010000012">
    <property type="protein sequence ID" value="KAJ8901019.1"/>
    <property type="molecule type" value="Genomic_DNA"/>
</dbReference>
<comment type="caution">
    <text evidence="2">The sequence shown here is derived from an EMBL/GenBank/DDBJ whole genome shotgun (WGS) entry which is preliminary data.</text>
</comment>
<evidence type="ECO:0000313" key="2">
    <source>
        <dbReference type="EMBL" id="KAJ8901019.1"/>
    </source>
</evidence>
<evidence type="ECO:0000313" key="3">
    <source>
        <dbReference type="Proteomes" id="UP001157974"/>
    </source>
</evidence>
<protein>
    <submittedName>
        <fullName evidence="2">Uncharacterized protein</fullName>
    </submittedName>
</protein>
<sequence length="262" mass="28699">MVKVVTLAVLSLTLLGVVSCSPTCGEVRLFKRFSCNLFTGDLVDEDGTLLGGIALSVVPKVDTNCFRVEFTTLENIGLLKLRAGVFSSADESAPTGKDRFTRRREVSRITDPTQRRSARMDICPSSISVEQSESCCGESFFDLYAYAVVNLDGMAVRAYMKQQVDSTLPCKAPDPKKPFREVCTLEVSCSSCNADECLLSQQCIPLHEWTKNCANDSTGKAHTRTQHCTCEKLVCGSEMNCIDDHACTAVTTFAESCSTHWV</sequence>
<accession>A0AAV8UEY5</accession>
<organism evidence="2 3">
    <name type="scientific">Rhodosorus marinus</name>
    <dbReference type="NCBI Taxonomy" id="101924"/>
    <lineage>
        <taxon>Eukaryota</taxon>
        <taxon>Rhodophyta</taxon>
        <taxon>Stylonematophyceae</taxon>
        <taxon>Stylonematales</taxon>
        <taxon>Stylonemataceae</taxon>
        <taxon>Rhodosorus</taxon>
    </lineage>
</organism>
<keyword evidence="3" id="KW-1185">Reference proteome</keyword>
<gene>
    <name evidence="2" type="ORF">NDN08_004881</name>
</gene>
<dbReference type="PROSITE" id="PS51257">
    <property type="entry name" value="PROKAR_LIPOPROTEIN"/>
    <property type="match status" value="1"/>
</dbReference>
<reference evidence="2 3" key="1">
    <citation type="journal article" date="2023" name="Nat. Commun.">
        <title>Origin of minicircular mitochondrial genomes in red algae.</title>
        <authorList>
            <person name="Lee Y."/>
            <person name="Cho C.H."/>
            <person name="Lee Y.M."/>
            <person name="Park S.I."/>
            <person name="Yang J.H."/>
            <person name="West J.A."/>
            <person name="Bhattacharya D."/>
            <person name="Yoon H.S."/>
        </authorList>
    </citation>
    <scope>NUCLEOTIDE SEQUENCE [LARGE SCALE GENOMIC DNA]</scope>
    <source>
        <strain evidence="2 3">CCMP1338</strain>
        <tissue evidence="2">Whole cell</tissue>
    </source>
</reference>
<name>A0AAV8UEY5_9RHOD</name>
<evidence type="ECO:0000256" key="1">
    <source>
        <dbReference type="SAM" id="SignalP"/>
    </source>
</evidence>
<dbReference type="Proteomes" id="UP001157974">
    <property type="component" value="Unassembled WGS sequence"/>
</dbReference>
<feature type="signal peptide" evidence="1">
    <location>
        <begin position="1"/>
        <end position="20"/>
    </location>
</feature>
<dbReference type="AlphaFoldDB" id="A0AAV8UEY5"/>